<feature type="domain" description="HTH tetR-type" evidence="5">
    <location>
        <begin position="6"/>
        <end position="66"/>
    </location>
</feature>
<dbReference type="InterPro" id="IPR036271">
    <property type="entry name" value="Tet_transcr_reg_TetR-rel_C_sf"/>
</dbReference>
<dbReference type="RefSeq" id="WP_356712977.1">
    <property type="nucleotide sequence ID" value="NZ_JBEXIP010000064.1"/>
</dbReference>
<evidence type="ECO:0000313" key="7">
    <source>
        <dbReference type="Proteomes" id="UP001550044"/>
    </source>
</evidence>
<dbReference type="InterPro" id="IPR009057">
    <property type="entry name" value="Homeodomain-like_sf"/>
</dbReference>
<dbReference type="SUPFAM" id="SSF48498">
    <property type="entry name" value="Tetracyclin repressor-like, C-terminal domain"/>
    <property type="match status" value="1"/>
</dbReference>
<accession>A0ABV2UMG6</accession>
<proteinExistence type="predicted"/>
<dbReference type="PRINTS" id="PR00455">
    <property type="entry name" value="HTHTETR"/>
</dbReference>
<keyword evidence="3" id="KW-0804">Transcription</keyword>
<gene>
    <name evidence="6" type="ORF">ABZV61_38980</name>
</gene>
<evidence type="ECO:0000256" key="3">
    <source>
        <dbReference type="ARBA" id="ARBA00023163"/>
    </source>
</evidence>
<keyword evidence="1" id="KW-0805">Transcription regulation</keyword>
<dbReference type="PANTHER" id="PTHR47506">
    <property type="entry name" value="TRANSCRIPTIONAL REGULATORY PROTEIN"/>
    <property type="match status" value="1"/>
</dbReference>
<evidence type="ECO:0000259" key="5">
    <source>
        <dbReference type="PROSITE" id="PS50977"/>
    </source>
</evidence>
<dbReference type="InterPro" id="IPR001647">
    <property type="entry name" value="HTH_TetR"/>
</dbReference>
<dbReference type="EMBL" id="JBEXIP010000064">
    <property type="protein sequence ID" value="MET8438589.1"/>
    <property type="molecule type" value="Genomic_DNA"/>
</dbReference>
<dbReference type="PANTHER" id="PTHR47506:SF1">
    <property type="entry name" value="HTH-TYPE TRANSCRIPTIONAL REGULATOR YJDC"/>
    <property type="match status" value="1"/>
</dbReference>
<dbReference type="Proteomes" id="UP001550044">
    <property type="component" value="Unassembled WGS sequence"/>
</dbReference>
<evidence type="ECO:0000256" key="1">
    <source>
        <dbReference type="ARBA" id="ARBA00023015"/>
    </source>
</evidence>
<comment type="caution">
    <text evidence="6">The sequence shown here is derived from an EMBL/GenBank/DDBJ whole genome shotgun (WGS) entry which is preliminary data.</text>
</comment>
<dbReference type="Gene3D" id="1.10.357.10">
    <property type="entry name" value="Tetracycline Repressor, domain 2"/>
    <property type="match status" value="1"/>
</dbReference>
<dbReference type="InterPro" id="IPR011075">
    <property type="entry name" value="TetR_C"/>
</dbReference>
<name>A0ABV2UMG6_9ACTN</name>
<dbReference type="PROSITE" id="PS50977">
    <property type="entry name" value="HTH_TETR_2"/>
    <property type="match status" value="1"/>
</dbReference>
<evidence type="ECO:0000256" key="2">
    <source>
        <dbReference type="ARBA" id="ARBA00023125"/>
    </source>
</evidence>
<evidence type="ECO:0000313" key="6">
    <source>
        <dbReference type="EMBL" id="MET8438589.1"/>
    </source>
</evidence>
<feature type="DNA-binding region" description="H-T-H motif" evidence="4">
    <location>
        <begin position="29"/>
        <end position="48"/>
    </location>
</feature>
<keyword evidence="2 4" id="KW-0238">DNA-binding</keyword>
<dbReference type="Pfam" id="PF16925">
    <property type="entry name" value="TetR_C_13"/>
    <property type="match status" value="1"/>
</dbReference>
<sequence>MTAKRPPARKRLLETADQLFYAEGVHIVGIDRIIEEAGVAKGSLFYNFSGKDDLVAAYLAARDESHRSRIARHVQGCESATEKLLAIFEALQEVVGSPYYNGCPFANANAEAAPDGVEEQALRTYRGWLGGMFHELAAEAGFADPAAVADRLCLLYDGAIATSQLDKRPDAVRIAKELAATVLDASPRDAS</sequence>
<keyword evidence="7" id="KW-1185">Reference proteome</keyword>
<organism evidence="6 7">
    <name type="scientific">Streptomyces sp. 900116325</name>
    <dbReference type="NCBI Taxonomy" id="3154295"/>
    <lineage>
        <taxon>Bacteria</taxon>
        <taxon>Bacillati</taxon>
        <taxon>Actinomycetota</taxon>
        <taxon>Actinomycetes</taxon>
        <taxon>Kitasatosporales</taxon>
        <taxon>Streptomycetaceae</taxon>
        <taxon>Streptomyces</taxon>
    </lineage>
</organism>
<dbReference type="SUPFAM" id="SSF46689">
    <property type="entry name" value="Homeodomain-like"/>
    <property type="match status" value="1"/>
</dbReference>
<evidence type="ECO:0000256" key="4">
    <source>
        <dbReference type="PROSITE-ProRule" id="PRU00335"/>
    </source>
</evidence>
<protein>
    <submittedName>
        <fullName evidence="6">TetR/AcrR family transcriptional regulator</fullName>
    </submittedName>
</protein>
<dbReference type="Pfam" id="PF00440">
    <property type="entry name" value="TetR_N"/>
    <property type="match status" value="1"/>
</dbReference>
<reference evidence="6 7" key="1">
    <citation type="submission" date="2024-06" db="EMBL/GenBank/DDBJ databases">
        <title>The Natural Products Discovery Center: Release of the First 8490 Sequenced Strains for Exploring Actinobacteria Biosynthetic Diversity.</title>
        <authorList>
            <person name="Kalkreuter E."/>
            <person name="Kautsar S.A."/>
            <person name="Yang D."/>
            <person name="Bader C.D."/>
            <person name="Teijaro C.N."/>
            <person name="Fluegel L."/>
            <person name="Davis C.M."/>
            <person name="Simpson J.R."/>
            <person name="Lauterbach L."/>
            <person name="Steele A.D."/>
            <person name="Gui C."/>
            <person name="Meng S."/>
            <person name="Li G."/>
            <person name="Viehrig K."/>
            <person name="Ye F."/>
            <person name="Su P."/>
            <person name="Kiefer A.F."/>
            <person name="Nichols A."/>
            <person name="Cepeda A.J."/>
            <person name="Yan W."/>
            <person name="Fan B."/>
            <person name="Jiang Y."/>
            <person name="Adhikari A."/>
            <person name="Zheng C.-J."/>
            <person name="Schuster L."/>
            <person name="Cowan T.M."/>
            <person name="Smanski M.J."/>
            <person name="Chevrette M.G."/>
            <person name="De Carvalho L.P.S."/>
            <person name="Shen B."/>
        </authorList>
    </citation>
    <scope>NUCLEOTIDE SEQUENCE [LARGE SCALE GENOMIC DNA]</scope>
    <source>
        <strain evidence="6 7">NPDC005137</strain>
    </source>
</reference>